<protein>
    <submittedName>
        <fullName evidence="1">Uncharacterized protein</fullName>
    </submittedName>
</protein>
<accession>A0A382XYN0</accession>
<dbReference type="PANTHER" id="PTHR20883">
    <property type="entry name" value="PHYTANOYL-COA DIOXYGENASE DOMAIN CONTAINING 1"/>
    <property type="match status" value="1"/>
</dbReference>
<name>A0A382XYN0_9ZZZZ</name>
<feature type="non-terminal residue" evidence="1">
    <location>
        <position position="1"/>
    </location>
</feature>
<dbReference type="InterPro" id="IPR008775">
    <property type="entry name" value="Phytyl_CoA_dOase-like"/>
</dbReference>
<dbReference type="Gene3D" id="2.60.120.620">
    <property type="entry name" value="q2cbj1_9rhob like domain"/>
    <property type="match status" value="1"/>
</dbReference>
<reference evidence="1" key="1">
    <citation type="submission" date="2018-05" db="EMBL/GenBank/DDBJ databases">
        <authorList>
            <person name="Lanie J.A."/>
            <person name="Ng W.-L."/>
            <person name="Kazmierczak K.M."/>
            <person name="Andrzejewski T.M."/>
            <person name="Davidsen T.M."/>
            <person name="Wayne K.J."/>
            <person name="Tettelin H."/>
            <person name="Glass J.I."/>
            <person name="Rusch D."/>
            <person name="Podicherti R."/>
            <person name="Tsui H.-C.T."/>
            <person name="Winkler M.E."/>
        </authorList>
    </citation>
    <scope>NUCLEOTIDE SEQUENCE</scope>
</reference>
<sequence>LIGEDVRFRNSKLNIKAAKGGAAVDWHQDWAFYPHTNPNLLAVGIMLDDIDDENAPLMVFQQSHNGKTLDHHHRDVFCGSVDLEVEKFDASLAKKITGPAGSVSFHHVKALHGSAPNYSERSRRLLLYEYAAADAWPLIDFEVYGDYKEFEQKVVLGKSTLSPRFQEADVRMPFPRPPNPDSIYRIQEYRTSGLEFKNTPKDSF</sequence>
<dbReference type="Pfam" id="PF05721">
    <property type="entry name" value="PhyH"/>
    <property type="match status" value="1"/>
</dbReference>
<dbReference type="SUPFAM" id="SSF51197">
    <property type="entry name" value="Clavaminate synthase-like"/>
    <property type="match status" value="1"/>
</dbReference>
<evidence type="ECO:0000313" key="1">
    <source>
        <dbReference type="EMBL" id="SVD75358.1"/>
    </source>
</evidence>
<gene>
    <name evidence="1" type="ORF">METZ01_LOCUS428212</name>
</gene>
<proteinExistence type="predicted"/>
<dbReference type="EMBL" id="UINC01171020">
    <property type="protein sequence ID" value="SVD75358.1"/>
    <property type="molecule type" value="Genomic_DNA"/>
</dbReference>
<organism evidence="1">
    <name type="scientific">marine metagenome</name>
    <dbReference type="NCBI Taxonomy" id="408172"/>
    <lineage>
        <taxon>unclassified sequences</taxon>
        <taxon>metagenomes</taxon>
        <taxon>ecological metagenomes</taxon>
    </lineage>
</organism>
<dbReference type="AlphaFoldDB" id="A0A382XYN0"/>
<dbReference type="PANTHER" id="PTHR20883:SF46">
    <property type="entry name" value="PHYTANOYL-COA HYDROXYLASE"/>
    <property type="match status" value="1"/>
</dbReference>